<evidence type="ECO:0000256" key="1">
    <source>
        <dbReference type="SAM" id="SignalP"/>
    </source>
</evidence>
<protein>
    <submittedName>
        <fullName evidence="2">Uncharacterized protein</fullName>
    </submittedName>
</protein>
<dbReference type="Proteomes" id="UP001595900">
    <property type="component" value="Unassembled WGS sequence"/>
</dbReference>
<dbReference type="EMBL" id="JBHSCN010000005">
    <property type="protein sequence ID" value="MFC4243444.1"/>
    <property type="molecule type" value="Genomic_DNA"/>
</dbReference>
<reference evidence="3" key="1">
    <citation type="journal article" date="2019" name="Int. J. Syst. Evol. Microbiol.">
        <title>The Global Catalogue of Microorganisms (GCM) 10K type strain sequencing project: providing services to taxonomists for standard genome sequencing and annotation.</title>
        <authorList>
            <consortium name="The Broad Institute Genomics Platform"/>
            <consortium name="The Broad Institute Genome Sequencing Center for Infectious Disease"/>
            <person name="Wu L."/>
            <person name="Ma J."/>
        </authorList>
    </citation>
    <scope>NUCLEOTIDE SEQUENCE [LARGE SCALE GENOMIC DNA]</scope>
    <source>
        <strain evidence="3">CGMCC 1.10363</strain>
    </source>
</reference>
<keyword evidence="3" id="KW-1185">Reference proteome</keyword>
<gene>
    <name evidence="2" type="ORF">ACFOYW_08665</name>
</gene>
<dbReference type="PROSITE" id="PS51257">
    <property type="entry name" value="PROKAR_LIPOPROTEIN"/>
    <property type="match status" value="1"/>
</dbReference>
<keyword evidence="1" id="KW-0732">Signal</keyword>
<name>A0ABV8Q8E7_9MICO</name>
<evidence type="ECO:0000313" key="2">
    <source>
        <dbReference type="EMBL" id="MFC4243444.1"/>
    </source>
</evidence>
<proteinExistence type="predicted"/>
<sequence length="181" mass="18067">MARTRRRARELPFLALVVTSAMAALIGLAGCASGDSLPVHPGGAPAPAPAYTLKPMHGTFASTCGGDLALIVAGRAPAIDAPLGCGGGLVVGSYSPVEVQAVAGDHIDSWVDDRNGYGSRFTGTLWSSSPRVVRADGADLVAVGPGTALVAVSTKALFVCNPAGGGSIAPTSCTLWRVVVG</sequence>
<accession>A0ABV8Q8E7</accession>
<feature type="chain" id="PRO_5047145927" evidence="1">
    <location>
        <begin position="24"/>
        <end position="181"/>
    </location>
</feature>
<comment type="caution">
    <text evidence="2">The sequence shown here is derived from an EMBL/GenBank/DDBJ whole genome shotgun (WGS) entry which is preliminary data.</text>
</comment>
<evidence type="ECO:0000313" key="3">
    <source>
        <dbReference type="Proteomes" id="UP001595900"/>
    </source>
</evidence>
<feature type="signal peptide" evidence="1">
    <location>
        <begin position="1"/>
        <end position="23"/>
    </location>
</feature>
<organism evidence="2 3">
    <name type="scientific">Gryllotalpicola reticulitermitis</name>
    <dbReference type="NCBI Taxonomy" id="1184153"/>
    <lineage>
        <taxon>Bacteria</taxon>
        <taxon>Bacillati</taxon>
        <taxon>Actinomycetota</taxon>
        <taxon>Actinomycetes</taxon>
        <taxon>Micrococcales</taxon>
        <taxon>Microbacteriaceae</taxon>
        <taxon>Gryllotalpicola</taxon>
    </lineage>
</organism>
<dbReference type="RefSeq" id="WP_390228489.1">
    <property type="nucleotide sequence ID" value="NZ_JBHSCN010000005.1"/>
</dbReference>